<evidence type="ECO:0000313" key="2">
    <source>
        <dbReference type="EMBL" id="KAJ7616741.1"/>
    </source>
</evidence>
<keyword evidence="3" id="KW-1185">Reference proteome</keyword>
<reference evidence="2" key="1">
    <citation type="submission" date="2023-03" db="EMBL/GenBank/DDBJ databases">
        <title>Massive genome expansion in bonnet fungi (Mycena s.s.) driven by repeated elements and novel gene families across ecological guilds.</title>
        <authorList>
            <consortium name="Lawrence Berkeley National Laboratory"/>
            <person name="Harder C.B."/>
            <person name="Miyauchi S."/>
            <person name="Viragh M."/>
            <person name="Kuo A."/>
            <person name="Thoen E."/>
            <person name="Andreopoulos B."/>
            <person name="Lu D."/>
            <person name="Skrede I."/>
            <person name="Drula E."/>
            <person name="Henrissat B."/>
            <person name="Morin E."/>
            <person name="Kohler A."/>
            <person name="Barry K."/>
            <person name="LaButti K."/>
            <person name="Morin E."/>
            <person name="Salamov A."/>
            <person name="Lipzen A."/>
            <person name="Mereny Z."/>
            <person name="Hegedus B."/>
            <person name="Baldrian P."/>
            <person name="Stursova M."/>
            <person name="Weitz H."/>
            <person name="Taylor A."/>
            <person name="Grigoriev I.V."/>
            <person name="Nagy L.G."/>
            <person name="Martin F."/>
            <person name="Kauserud H."/>
        </authorList>
    </citation>
    <scope>NUCLEOTIDE SEQUENCE</scope>
    <source>
        <strain evidence="2">CBHHK067</strain>
    </source>
</reference>
<dbReference type="Proteomes" id="UP001221757">
    <property type="component" value="Unassembled WGS sequence"/>
</dbReference>
<dbReference type="EMBL" id="JARKIE010000794">
    <property type="protein sequence ID" value="KAJ7616741.1"/>
    <property type="molecule type" value="Genomic_DNA"/>
</dbReference>
<sequence>MPWGRPWYDVLDIPTPSAADRRARHSLDLNHHHNCHLTKSFHVLPSSIAYHAPHDPAILDAAIARILASNPALWQPGAFYAFCIPDTQPPPSTIAKPRVDAPPHKRGCLQSTPVLGFGLCARPTAPTSPTETGARPTAPARCFYVCARSPGPTACTRTGARPEHLRSSFLPPRTPTLPTASTRTGVHLGTRTPRPDRRSSKSDMFAAPPRKFLKGASYFRFLKLMYLVQIFVGTRVASPASLNTSASWMRGAEAIEDDLRTICRPSADGLNGV</sequence>
<evidence type="ECO:0000313" key="3">
    <source>
        <dbReference type="Proteomes" id="UP001221757"/>
    </source>
</evidence>
<protein>
    <submittedName>
        <fullName evidence="2">Uncharacterized protein</fullName>
    </submittedName>
</protein>
<name>A0AAD7FD25_MYCRO</name>
<dbReference type="AlphaFoldDB" id="A0AAD7FD25"/>
<gene>
    <name evidence="2" type="ORF">B0H17DRAFT_1220214</name>
</gene>
<organism evidence="2 3">
    <name type="scientific">Mycena rosella</name>
    <name type="common">Pink bonnet</name>
    <name type="synonym">Agaricus rosellus</name>
    <dbReference type="NCBI Taxonomy" id="1033263"/>
    <lineage>
        <taxon>Eukaryota</taxon>
        <taxon>Fungi</taxon>
        <taxon>Dikarya</taxon>
        <taxon>Basidiomycota</taxon>
        <taxon>Agaricomycotina</taxon>
        <taxon>Agaricomycetes</taxon>
        <taxon>Agaricomycetidae</taxon>
        <taxon>Agaricales</taxon>
        <taxon>Marasmiineae</taxon>
        <taxon>Mycenaceae</taxon>
        <taxon>Mycena</taxon>
    </lineage>
</organism>
<proteinExistence type="predicted"/>
<evidence type="ECO:0000256" key="1">
    <source>
        <dbReference type="SAM" id="MobiDB-lite"/>
    </source>
</evidence>
<comment type="caution">
    <text evidence="2">The sequence shown here is derived from an EMBL/GenBank/DDBJ whole genome shotgun (WGS) entry which is preliminary data.</text>
</comment>
<accession>A0AAD7FD25</accession>
<feature type="region of interest" description="Disordered" evidence="1">
    <location>
        <begin position="155"/>
        <end position="203"/>
    </location>
</feature>